<dbReference type="EMBL" id="CM046388">
    <property type="protein sequence ID" value="KAI8571292.1"/>
    <property type="molecule type" value="Genomic_DNA"/>
</dbReference>
<gene>
    <name evidence="1" type="ORF">RHMOL_Rhmol01G0108000</name>
</gene>
<comment type="caution">
    <text evidence="1">The sequence shown here is derived from an EMBL/GenBank/DDBJ whole genome shotgun (WGS) entry which is preliminary data.</text>
</comment>
<organism evidence="1 2">
    <name type="scientific">Rhododendron molle</name>
    <name type="common">Chinese azalea</name>
    <name type="synonym">Azalea mollis</name>
    <dbReference type="NCBI Taxonomy" id="49168"/>
    <lineage>
        <taxon>Eukaryota</taxon>
        <taxon>Viridiplantae</taxon>
        <taxon>Streptophyta</taxon>
        <taxon>Embryophyta</taxon>
        <taxon>Tracheophyta</taxon>
        <taxon>Spermatophyta</taxon>
        <taxon>Magnoliopsida</taxon>
        <taxon>eudicotyledons</taxon>
        <taxon>Gunneridae</taxon>
        <taxon>Pentapetalae</taxon>
        <taxon>asterids</taxon>
        <taxon>Ericales</taxon>
        <taxon>Ericaceae</taxon>
        <taxon>Ericoideae</taxon>
        <taxon>Rhodoreae</taxon>
        <taxon>Rhododendron</taxon>
    </lineage>
</organism>
<dbReference type="Proteomes" id="UP001062846">
    <property type="component" value="Chromosome 1"/>
</dbReference>
<protein>
    <submittedName>
        <fullName evidence="1">Uncharacterized protein</fullName>
    </submittedName>
</protein>
<evidence type="ECO:0000313" key="2">
    <source>
        <dbReference type="Proteomes" id="UP001062846"/>
    </source>
</evidence>
<sequence length="380" mass="42306">MDEIIHPYSSPSLQQRLQFIIQSRNEWWAYAIFWQATKDINGSFLLSWGGGHFQGTKQCSVPNKLANNGHDQYGIQDNYSDIDRLVNGHVPDPEWFYMMSSTNSFVVGDGILGQTFSGDVYAWLAGEHELMLCDCERAKEAHVRGIQTLVCISTAYGVVELGSLEIIQEELDLLLLAKSLFGPNNTMASVTKQPSGLGETSTSTTSQSYAGRSNSRLCYNQTRKRTSFARQREEDAVAYIKELQENVGELEAELICAKSQETTKISFPNKPDSQSTSTTRVDHRHSRSTSLPGDGNGIKSEEVDVKVMGSEAVILVQCMDVNYPVARLMDAIRVLGCHVRHASISKVKELVLQHVVVDQVPDGLRSEVALKIAIERRFLI</sequence>
<reference evidence="1" key="1">
    <citation type="submission" date="2022-02" db="EMBL/GenBank/DDBJ databases">
        <title>Plant Genome Project.</title>
        <authorList>
            <person name="Zhang R.-G."/>
        </authorList>
    </citation>
    <scope>NUCLEOTIDE SEQUENCE</scope>
    <source>
        <strain evidence="1">AT1</strain>
    </source>
</reference>
<name>A0ACC0Q1Y4_RHOML</name>
<accession>A0ACC0Q1Y4</accession>
<evidence type="ECO:0000313" key="1">
    <source>
        <dbReference type="EMBL" id="KAI8571292.1"/>
    </source>
</evidence>
<proteinExistence type="predicted"/>
<keyword evidence="2" id="KW-1185">Reference proteome</keyword>